<protein>
    <recommendedName>
        <fullName evidence="3">N-acetyltransferase domain-containing protein</fullName>
    </recommendedName>
</protein>
<evidence type="ECO:0000313" key="4">
    <source>
        <dbReference type="EMBL" id="APX13988.1"/>
    </source>
</evidence>
<dbReference type="EMBL" id="CP019312">
    <property type="protein sequence ID" value="APX13988.1"/>
    <property type="molecule type" value="Genomic_DNA"/>
</dbReference>
<dbReference type="CDD" id="cd04301">
    <property type="entry name" value="NAT_SF"/>
    <property type="match status" value="1"/>
</dbReference>
<dbReference type="AlphaFoldDB" id="A0A1P8N152"/>
<name>A0A1P8N152_9RHOB</name>
<dbReference type="PANTHER" id="PTHR43877">
    <property type="entry name" value="AMINOALKYLPHOSPHONATE N-ACETYLTRANSFERASE-RELATED-RELATED"/>
    <property type="match status" value="1"/>
</dbReference>
<keyword evidence="2" id="KW-0012">Acyltransferase</keyword>
<dbReference type="SUPFAM" id="SSF55729">
    <property type="entry name" value="Acyl-CoA N-acyltransferases (Nat)"/>
    <property type="match status" value="1"/>
</dbReference>
<evidence type="ECO:0000259" key="3">
    <source>
        <dbReference type="PROSITE" id="PS51186"/>
    </source>
</evidence>
<evidence type="ECO:0000256" key="2">
    <source>
        <dbReference type="ARBA" id="ARBA00023315"/>
    </source>
</evidence>
<dbReference type="InterPro" id="IPR016181">
    <property type="entry name" value="Acyl_CoA_acyltransferase"/>
</dbReference>
<evidence type="ECO:0000256" key="1">
    <source>
        <dbReference type="ARBA" id="ARBA00022679"/>
    </source>
</evidence>
<dbReference type="InterPro" id="IPR050832">
    <property type="entry name" value="Bact_Acetyltransf"/>
</dbReference>
<proteinExistence type="predicted"/>
<dbReference type="GO" id="GO:0016747">
    <property type="term" value="F:acyltransferase activity, transferring groups other than amino-acyl groups"/>
    <property type="evidence" value="ECO:0007669"/>
    <property type="project" value="InterPro"/>
</dbReference>
<dbReference type="PANTHER" id="PTHR43877:SF2">
    <property type="entry name" value="AMINOALKYLPHOSPHONATE N-ACETYLTRANSFERASE-RELATED"/>
    <property type="match status" value="1"/>
</dbReference>
<gene>
    <name evidence="4" type="ORF">BWR18_17815</name>
</gene>
<dbReference type="InterPro" id="IPR000182">
    <property type="entry name" value="GNAT_dom"/>
</dbReference>
<accession>A0A1P8N152</accession>
<keyword evidence="1" id="KW-0808">Transferase</keyword>
<reference evidence="4 5" key="1">
    <citation type="submission" date="2017-01" db="EMBL/GenBank/DDBJ databases">
        <title>Complete genome of Tateyamaria omphalii DOK1-4 isolated from seawater in Dokdo.</title>
        <authorList>
            <person name="Kim J.H."/>
            <person name="Chi W.-J."/>
        </authorList>
    </citation>
    <scope>NUCLEOTIDE SEQUENCE [LARGE SCALE GENOMIC DNA]</scope>
    <source>
        <strain evidence="4 5">DOK1-4</strain>
    </source>
</reference>
<dbReference type="KEGG" id="tom:BWR18_17815"/>
<evidence type="ECO:0000313" key="5">
    <source>
        <dbReference type="Proteomes" id="UP000186336"/>
    </source>
</evidence>
<dbReference type="Pfam" id="PF00583">
    <property type="entry name" value="Acetyltransf_1"/>
    <property type="match status" value="1"/>
</dbReference>
<organism evidence="4 5">
    <name type="scientific">Tateyamaria omphalii</name>
    <dbReference type="NCBI Taxonomy" id="299262"/>
    <lineage>
        <taxon>Bacteria</taxon>
        <taxon>Pseudomonadati</taxon>
        <taxon>Pseudomonadota</taxon>
        <taxon>Alphaproteobacteria</taxon>
        <taxon>Rhodobacterales</taxon>
        <taxon>Roseobacteraceae</taxon>
        <taxon>Tateyamaria</taxon>
    </lineage>
</organism>
<dbReference type="STRING" id="299262.BWR18_17815"/>
<sequence length="143" mass="15532">MMHRSKAHWGYDADFMAAARAVLQLSPLDFESERLVVFDDGVPQGLCKLGIEGEMAQVDKLFVAPEGMGRGVGRALMEWAIETARAAGAKRMEIEADPDAAPFYARMGAREIGRVPSEAIAGRTLPLMQIDLTDLARGGLRSI</sequence>
<dbReference type="Proteomes" id="UP000186336">
    <property type="component" value="Chromosome"/>
</dbReference>
<feature type="domain" description="N-acetyltransferase" evidence="3">
    <location>
        <begin position="1"/>
        <end position="126"/>
    </location>
</feature>
<dbReference type="PROSITE" id="PS51186">
    <property type="entry name" value="GNAT"/>
    <property type="match status" value="1"/>
</dbReference>
<dbReference type="Gene3D" id="3.40.630.30">
    <property type="match status" value="1"/>
</dbReference>
<keyword evidence="5" id="KW-1185">Reference proteome</keyword>